<sequence>HHTEFDYCVSKAHSTRYQCPARGKICKLCGKLNHFAKVCLFSCGKNVHAVNKEDTEPEEHDEMFVDSVAQSNQSPEQAFPVSKSVQNKLEYDSR</sequence>
<accession>A0AAD1W453</accession>
<evidence type="ECO:0000313" key="3">
    <source>
        <dbReference type="Proteomes" id="UP001295444"/>
    </source>
</evidence>
<name>A0AAD1W453_PELCU</name>
<evidence type="ECO:0000313" key="2">
    <source>
        <dbReference type="EMBL" id="CAH2283946.1"/>
    </source>
</evidence>
<dbReference type="EMBL" id="OW240915">
    <property type="protein sequence ID" value="CAH2283946.1"/>
    <property type="molecule type" value="Genomic_DNA"/>
</dbReference>
<reference evidence="2" key="1">
    <citation type="submission" date="2022-03" db="EMBL/GenBank/DDBJ databases">
        <authorList>
            <person name="Alioto T."/>
            <person name="Alioto T."/>
            <person name="Gomez Garrido J."/>
        </authorList>
    </citation>
    <scope>NUCLEOTIDE SEQUENCE</scope>
</reference>
<keyword evidence="3" id="KW-1185">Reference proteome</keyword>
<dbReference type="AlphaFoldDB" id="A0AAD1W453"/>
<gene>
    <name evidence="2" type="ORF">PECUL_23A007335</name>
</gene>
<evidence type="ECO:0000256" key="1">
    <source>
        <dbReference type="SAM" id="MobiDB-lite"/>
    </source>
</evidence>
<feature type="non-terminal residue" evidence="2">
    <location>
        <position position="1"/>
    </location>
</feature>
<proteinExistence type="predicted"/>
<organism evidence="2 3">
    <name type="scientific">Pelobates cultripes</name>
    <name type="common">Western spadefoot toad</name>
    <dbReference type="NCBI Taxonomy" id="61616"/>
    <lineage>
        <taxon>Eukaryota</taxon>
        <taxon>Metazoa</taxon>
        <taxon>Chordata</taxon>
        <taxon>Craniata</taxon>
        <taxon>Vertebrata</taxon>
        <taxon>Euteleostomi</taxon>
        <taxon>Amphibia</taxon>
        <taxon>Batrachia</taxon>
        <taxon>Anura</taxon>
        <taxon>Pelobatoidea</taxon>
        <taxon>Pelobatidae</taxon>
        <taxon>Pelobates</taxon>
    </lineage>
</organism>
<protein>
    <submittedName>
        <fullName evidence="2">Uncharacterized protein</fullName>
    </submittedName>
</protein>
<dbReference type="Proteomes" id="UP001295444">
    <property type="component" value="Chromosome 04"/>
</dbReference>
<feature type="region of interest" description="Disordered" evidence="1">
    <location>
        <begin position="67"/>
        <end position="94"/>
    </location>
</feature>